<protein>
    <submittedName>
        <fullName evidence="1">Uncharacterized protein</fullName>
    </submittedName>
</protein>
<reference evidence="1 2" key="1">
    <citation type="journal article" date="2015" name="Nature">
        <title>rRNA introns, odd ribosomes, and small enigmatic genomes across a large radiation of phyla.</title>
        <authorList>
            <person name="Brown C.T."/>
            <person name="Hug L.A."/>
            <person name="Thomas B.C."/>
            <person name="Sharon I."/>
            <person name="Castelle C.J."/>
            <person name="Singh A."/>
            <person name="Wilkins M.J."/>
            <person name="Williams K.H."/>
            <person name="Banfield J.F."/>
        </authorList>
    </citation>
    <scope>NUCLEOTIDE SEQUENCE [LARGE SCALE GENOMIC DNA]</scope>
</reference>
<dbReference type="Proteomes" id="UP000034176">
    <property type="component" value="Unassembled WGS sequence"/>
</dbReference>
<name>A0A0G0ARX2_9BACT</name>
<dbReference type="AlphaFoldDB" id="A0A0G0ARX2"/>
<accession>A0A0G0ARX2</accession>
<dbReference type="STRING" id="1618434.UR52_C0003G0010"/>
<sequence length="75" mass="8131">MPEACFSQTEYFKQVYSSLYSQVENSGSLSLDIQNCPLQPAILQLVDNLPELVDVFGVALKIADGDGFGVEETTG</sequence>
<comment type="caution">
    <text evidence="1">The sequence shown here is derived from an EMBL/GenBank/DDBJ whole genome shotgun (WGS) entry which is preliminary data.</text>
</comment>
<organism evidence="1 2">
    <name type="scientific">Candidatus Gottesmanbacteria bacterium GW2011_GWA1_34_13</name>
    <dbReference type="NCBI Taxonomy" id="1618434"/>
    <lineage>
        <taxon>Bacteria</taxon>
        <taxon>Candidatus Gottesmaniibacteriota</taxon>
    </lineage>
</organism>
<dbReference type="EMBL" id="LBPN01000003">
    <property type="protein sequence ID" value="KKP59748.1"/>
    <property type="molecule type" value="Genomic_DNA"/>
</dbReference>
<proteinExistence type="predicted"/>
<evidence type="ECO:0000313" key="2">
    <source>
        <dbReference type="Proteomes" id="UP000034176"/>
    </source>
</evidence>
<gene>
    <name evidence="1" type="ORF">UR52_C0003G0010</name>
</gene>
<evidence type="ECO:0000313" key="1">
    <source>
        <dbReference type="EMBL" id="KKP59748.1"/>
    </source>
</evidence>